<dbReference type="PROSITE" id="PS50297">
    <property type="entry name" value="ANK_REP_REGION"/>
    <property type="match status" value="3"/>
</dbReference>
<dbReference type="SMART" id="SM00248">
    <property type="entry name" value="ANK"/>
    <property type="match status" value="7"/>
</dbReference>
<sequence length="1201" mass="134957">MIAKRPSKIVQRTTGEWLLKEQLYIDWRKLSAKFLWLGGKAGAGKSVLASGVIEDLLSGLADDETLAYFYCDFRNPRCISPMEVLRSLTAQLLRNSESDWLPSFSELVVRKDRGAGPPADIGTLSNLLKRAAGLYKRPMIVIDALDECDDLSKLLHELVKLCHDGHCRLFVTSRTLHSINRAFADLPSISLDDRTDAMRDDMHFHIRTELESRDRLKTLAYDLREEIQDVLMEKADGMFRWVQCQLDRLNECWSLGDVRSVLGTLPATLNETYERMLNTIVTKEFGGRVARRALIWLVTALEPLRISQLAEAVAISCDNPDLDTTIAPMYETDILEICGSLVSFNKRTSVVTLSHYSVKEYLTSGANTNKTYFVDYPRASLQLASVSIHSIILFVHQPDVDMGKHHLFHYAARLGFVHLADCVPEHNDTLLGLLITLQNQISVHRHSYENEKTFPNWMTRISQLALLIIIWFGHVSMLRHYLNHHSVQVTKGENPLVYAALYGDILRVQMLLDKGLDVNIEATVPTTEGTYAPCKLPPLIAATRNWTPEYQEELLKLLLAQKCTVPSDAIHSVLRNRDGRCKPSMIRILLEHGADGTSLKAGGNNCLHTLLRDWYPPHGLIPSGYDDIFEVLRLLLGAGCDAALLNDEGISPFHFAIRSGCVPLVQYLIANGFQLPPDAILQFSRGRPMECLPMLQMLIDNGAAVDVWDDYGCNALHTLLRISNFVQQEMFEAACKLLLAAGCDINQQNHAGETPVHLAAWNWTQDGAMDFLLHQGAQFPADMVNHAARDGWWRVFPETLMPHLVRLVKMYGASCQELTVGANNALHCLLGSEKGSRGEPMEPFLFLLENGCDFCATNSSGVTPLGAAIENGYLSIARNLLARVAQPHADITRSDCADAKGNHLLHRLCYKFRLLQDDDSITDNEFMKRANLLQEAGYDFKRHVNMPNNQGLTPLCIVLTRLDHRHAIVSYLLDAGAKFSDVNPPFLDRFQWASGLPWYRDATEAYLARPKISFADVARVCHLLTNRCKLSLPIAKLIVDMAEYWACKKVIRSNVRYTIGRSSEPIPLPALSSGTRSWTPRRVMLSCKLPVVDIYTSGYGELKLLIKRQKAMHTLPYRLCVRPASLDPAQTEFVVWDNHTAAVQLNRGHQLVLEDLRSGDALSMEFWRCAGSSEELELEFFQIDMYFAMRSTDPPTPLASG</sequence>
<feature type="repeat" description="ANK" evidence="2">
    <location>
        <begin position="648"/>
        <end position="672"/>
    </location>
</feature>
<dbReference type="PANTHER" id="PTHR10039">
    <property type="entry name" value="AMELOGENIN"/>
    <property type="match status" value="1"/>
</dbReference>
<dbReference type="EMBL" id="KN819517">
    <property type="protein sequence ID" value="KIJ09033.1"/>
    <property type="molecule type" value="Genomic_DNA"/>
</dbReference>
<dbReference type="InterPro" id="IPR036770">
    <property type="entry name" value="Ankyrin_rpt-contain_sf"/>
</dbReference>
<feature type="repeat" description="ANK" evidence="2">
    <location>
        <begin position="751"/>
        <end position="778"/>
    </location>
</feature>
<dbReference type="Proteomes" id="UP000053647">
    <property type="component" value="Unassembled WGS sequence"/>
</dbReference>
<evidence type="ECO:0000259" key="3">
    <source>
        <dbReference type="PROSITE" id="PS50837"/>
    </source>
</evidence>
<dbReference type="OrthoDB" id="3036502at2759"/>
<dbReference type="HOGENOM" id="CLU_005181_0_0_1"/>
<dbReference type="Gene3D" id="3.40.50.300">
    <property type="entry name" value="P-loop containing nucleotide triphosphate hydrolases"/>
    <property type="match status" value="1"/>
</dbReference>
<evidence type="ECO:0000256" key="2">
    <source>
        <dbReference type="PROSITE-ProRule" id="PRU00023"/>
    </source>
</evidence>
<evidence type="ECO:0000313" key="5">
    <source>
        <dbReference type="Proteomes" id="UP000053647"/>
    </source>
</evidence>
<feature type="domain" description="NACHT" evidence="3">
    <location>
        <begin position="33"/>
        <end position="175"/>
    </location>
</feature>
<dbReference type="PROSITE" id="PS50837">
    <property type="entry name" value="NACHT"/>
    <property type="match status" value="1"/>
</dbReference>
<dbReference type="Gene3D" id="1.25.40.20">
    <property type="entry name" value="Ankyrin repeat-containing domain"/>
    <property type="match status" value="3"/>
</dbReference>
<keyword evidence="5" id="KW-1185">Reference proteome</keyword>
<dbReference type="Pfam" id="PF24883">
    <property type="entry name" value="NPHP3_N"/>
    <property type="match status" value="1"/>
</dbReference>
<evidence type="ECO:0000313" key="4">
    <source>
        <dbReference type="EMBL" id="KIJ09033.1"/>
    </source>
</evidence>
<dbReference type="Pfam" id="PF22939">
    <property type="entry name" value="WHD_GPIID"/>
    <property type="match status" value="1"/>
</dbReference>
<dbReference type="InterPro" id="IPR054471">
    <property type="entry name" value="GPIID_WHD"/>
</dbReference>
<reference evidence="5" key="2">
    <citation type="submission" date="2015-01" db="EMBL/GenBank/DDBJ databases">
        <title>Evolutionary Origins and Diversification of the Mycorrhizal Mutualists.</title>
        <authorList>
            <consortium name="DOE Joint Genome Institute"/>
            <consortium name="Mycorrhizal Genomics Consortium"/>
            <person name="Kohler A."/>
            <person name="Kuo A."/>
            <person name="Nagy L.G."/>
            <person name="Floudas D."/>
            <person name="Copeland A."/>
            <person name="Barry K.W."/>
            <person name="Cichocki N."/>
            <person name="Veneault-Fourrey C."/>
            <person name="LaButti K."/>
            <person name="Lindquist E.A."/>
            <person name="Lipzen A."/>
            <person name="Lundell T."/>
            <person name="Morin E."/>
            <person name="Murat C."/>
            <person name="Riley R."/>
            <person name="Ohm R."/>
            <person name="Sun H."/>
            <person name="Tunlid A."/>
            <person name="Henrissat B."/>
            <person name="Grigoriev I.V."/>
            <person name="Hibbett D.S."/>
            <person name="Martin F."/>
        </authorList>
    </citation>
    <scope>NUCLEOTIDE SEQUENCE [LARGE SCALE GENOMIC DNA]</scope>
    <source>
        <strain evidence="5">ATCC 200175</strain>
    </source>
</reference>
<proteinExistence type="predicted"/>
<reference evidence="4 5" key="1">
    <citation type="submission" date="2014-06" db="EMBL/GenBank/DDBJ databases">
        <authorList>
            <consortium name="DOE Joint Genome Institute"/>
            <person name="Kuo A."/>
            <person name="Kohler A."/>
            <person name="Nagy L.G."/>
            <person name="Floudas D."/>
            <person name="Copeland A."/>
            <person name="Barry K.W."/>
            <person name="Cichocki N."/>
            <person name="Veneault-Fourrey C."/>
            <person name="LaButti K."/>
            <person name="Lindquist E.A."/>
            <person name="Lipzen A."/>
            <person name="Lundell T."/>
            <person name="Morin E."/>
            <person name="Murat C."/>
            <person name="Sun H."/>
            <person name="Tunlid A."/>
            <person name="Henrissat B."/>
            <person name="Grigoriev I.V."/>
            <person name="Hibbett D.S."/>
            <person name="Martin F."/>
            <person name="Nordberg H.P."/>
            <person name="Cantor M.N."/>
            <person name="Hua S.X."/>
        </authorList>
    </citation>
    <scope>NUCLEOTIDE SEQUENCE [LARGE SCALE GENOMIC DNA]</scope>
    <source>
        <strain evidence="4 5">ATCC 200175</strain>
    </source>
</reference>
<dbReference type="SUPFAM" id="SSF48403">
    <property type="entry name" value="Ankyrin repeat"/>
    <property type="match status" value="2"/>
</dbReference>
<gene>
    <name evidence="4" type="ORF">PAXINDRAFT_102380</name>
</gene>
<dbReference type="Pfam" id="PF13606">
    <property type="entry name" value="Ank_3"/>
    <property type="match status" value="1"/>
</dbReference>
<accession>A0A0C9TDE1</accession>
<dbReference type="PANTHER" id="PTHR10039:SF16">
    <property type="entry name" value="GPI INOSITOL-DEACYLASE"/>
    <property type="match status" value="1"/>
</dbReference>
<protein>
    <recommendedName>
        <fullName evidence="3">NACHT domain-containing protein</fullName>
    </recommendedName>
</protein>
<keyword evidence="1" id="KW-0677">Repeat</keyword>
<feature type="repeat" description="ANK" evidence="2">
    <location>
        <begin position="491"/>
        <end position="523"/>
    </location>
</feature>
<dbReference type="SUPFAM" id="SSF52540">
    <property type="entry name" value="P-loop containing nucleoside triphosphate hydrolases"/>
    <property type="match status" value="1"/>
</dbReference>
<dbReference type="AlphaFoldDB" id="A0A0C9TDE1"/>
<dbReference type="InterPro" id="IPR007111">
    <property type="entry name" value="NACHT_NTPase"/>
</dbReference>
<organism evidence="4 5">
    <name type="scientific">Paxillus involutus ATCC 200175</name>
    <dbReference type="NCBI Taxonomy" id="664439"/>
    <lineage>
        <taxon>Eukaryota</taxon>
        <taxon>Fungi</taxon>
        <taxon>Dikarya</taxon>
        <taxon>Basidiomycota</taxon>
        <taxon>Agaricomycotina</taxon>
        <taxon>Agaricomycetes</taxon>
        <taxon>Agaricomycetidae</taxon>
        <taxon>Boletales</taxon>
        <taxon>Paxilineae</taxon>
        <taxon>Paxillaceae</taxon>
        <taxon>Paxillus</taxon>
    </lineage>
</organism>
<evidence type="ECO:0000256" key="1">
    <source>
        <dbReference type="ARBA" id="ARBA00022737"/>
    </source>
</evidence>
<dbReference type="InterPro" id="IPR027417">
    <property type="entry name" value="P-loop_NTPase"/>
</dbReference>
<dbReference type="InterPro" id="IPR056884">
    <property type="entry name" value="NPHP3-like_N"/>
</dbReference>
<dbReference type="InterPro" id="IPR002110">
    <property type="entry name" value="Ankyrin_rpt"/>
</dbReference>
<name>A0A0C9TDE1_PAXIN</name>
<keyword evidence="2" id="KW-0040">ANK repeat</keyword>
<dbReference type="PROSITE" id="PS50088">
    <property type="entry name" value="ANK_REPEAT"/>
    <property type="match status" value="3"/>
</dbReference>